<dbReference type="Proteomes" id="UP000185210">
    <property type="component" value="Unassembled WGS sequence"/>
</dbReference>
<evidence type="ECO:0000313" key="3">
    <source>
        <dbReference type="Proteomes" id="UP000185210"/>
    </source>
</evidence>
<evidence type="ECO:0000313" key="2">
    <source>
        <dbReference type="EMBL" id="SIC30278.1"/>
    </source>
</evidence>
<comment type="caution">
    <text evidence="2">The sequence shown here is derived from an EMBL/GenBank/DDBJ whole genome shotgun (WGS) entry which is preliminary data.</text>
</comment>
<feature type="region of interest" description="Disordered" evidence="1">
    <location>
        <begin position="88"/>
        <end position="109"/>
    </location>
</feature>
<organism evidence="2 3">
    <name type="scientific">Mycobacteroides abscessus subsp. abscessus</name>
    <dbReference type="NCBI Taxonomy" id="1185650"/>
    <lineage>
        <taxon>Bacteria</taxon>
        <taxon>Bacillati</taxon>
        <taxon>Actinomycetota</taxon>
        <taxon>Actinomycetes</taxon>
        <taxon>Mycobacteriales</taxon>
        <taxon>Mycobacteriaceae</taxon>
        <taxon>Mycobacteroides</taxon>
        <taxon>Mycobacteroides abscessus</taxon>
    </lineage>
</organism>
<sequence>MSPPRTTGPLTISTTGLSLTQPLTLRVSANHYENQKPTSPPAARSAKTRSAPATAFRENEVKVIRTEAEPDPDDLDAGYSQLAEEFNCETTNGERRAARDRYTGRRERA</sequence>
<accession>A0AB38D7K3</accession>
<evidence type="ECO:0000256" key="1">
    <source>
        <dbReference type="SAM" id="MobiDB-lite"/>
    </source>
</evidence>
<gene>
    <name evidence="2" type="ORF">SAMEA2070301_05741</name>
</gene>
<dbReference type="EMBL" id="FSHM01000021">
    <property type="protein sequence ID" value="SIC30278.1"/>
    <property type="molecule type" value="Genomic_DNA"/>
</dbReference>
<dbReference type="AlphaFoldDB" id="A0AB38D7K3"/>
<protein>
    <submittedName>
        <fullName evidence="2">Uncharacterized protein</fullName>
    </submittedName>
</protein>
<proteinExistence type="predicted"/>
<feature type="region of interest" description="Disordered" evidence="1">
    <location>
        <begin position="29"/>
        <end position="55"/>
    </location>
</feature>
<name>A0AB38D7K3_9MYCO</name>
<reference evidence="2 3" key="1">
    <citation type="submission" date="2016-11" db="EMBL/GenBank/DDBJ databases">
        <authorList>
            <consortium name="Pathogen Informatics"/>
        </authorList>
    </citation>
    <scope>NUCLEOTIDE SEQUENCE [LARGE SCALE GENOMIC DNA]</scope>
    <source>
        <strain evidence="2 3">104</strain>
    </source>
</reference>
<feature type="compositionally biased region" description="Basic and acidic residues" evidence="1">
    <location>
        <begin position="92"/>
        <end position="109"/>
    </location>
</feature>